<keyword evidence="3" id="KW-0804">Transcription</keyword>
<dbReference type="CDD" id="cd07377">
    <property type="entry name" value="WHTH_GntR"/>
    <property type="match status" value="1"/>
</dbReference>
<keyword evidence="2" id="KW-0238">DNA-binding</keyword>
<dbReference type="Pfam" id="PF07729">
    <property type="entry name" value="FCD"/>
    <property type="match status" value="1"/>
</dbReference>
<proteinExistence type="predicted"/>
<protein>
    <submittedName>
        <fullName evidence="6">GntR family transcriptional regulator</fullName>
    </submittedName>
</protein>
<dbReference type="EMBL" id="JAERRJ010000014">
    <property type="protein sequence ID" value="MBL1079100.1"/>
    <property type="molecule type" value="Genomic_DNA"/>
</dbReference>
<gene>
    <name evidence="6" type="ORF">JK358_32320</name>
</gene>
<feature type="domain" description="HTH gntR-type" evidence="5">
    <location>
        <begin position="5"/>
        <end position="72"/>
    </location>
</feature>
<evidence type="ECO:0000313" key="7">
    <source>
        <dbReference type="Proteomes" id="UP000602198"/>
    </source>
</evidence>
<reference evidence="6 7" key="1">
    <citation type="submission" date="2021-01" db="EMBL/GenBank/DDBJ databases">
        <title>WGS of actinomycetes isolated from Thailand.</title>
        <authorList>
            <person name="Thawai C."/>
        </authorList>
    </citation>
    <scope>NUCLEOTIDE SEQUENCE [LARGE SCALE GENOMIC DNA]</scope>
    <source>
        <strain evidence="6 7">LPG 2</strain>
    </source>
</reference>
<keyword evidence="1" id="KW-0805">Transcription regulation</keyword>
<evidence type="ECO:0000256" key="2">
    <source>
        <dbReference type="ARBA" id="ARBA00023125"/>
    </source>
</evidence>
<evidence type="ECO:0000256" key="1">
    <source>
        <dbReference type="ARBA" id="ARBA00023015"/>
    </source>
</evidence>
<organism evidence="6 7">
    <name type="scientific">Nocardia acididurans</name>
    <dbReference type="NCBI Taxonomy" id="2802282"/>
    <lineage>
        <taxon>Bacteria</taxon>
        <taxon>Bacillati</taxon>
        <taxon>Actinomycetota</taxon>
        <taxon>Actinomycetes</taxon>
        <taxon>Mycobacteriales</taxon>
        <taxon>Nocardiaceae</taxon>
        <taxon>Nocardia</taxon>
    </lineage>
</organism>
<evidence type="ECO:0000313" key="6">
    <source>
        <dbReference type="EMBL" id="MBL1079100.1"/>
    </source>
</evidence>
<dbReference type="PANTHER" id="PTHR43537:SF45">
    <property type="entry name" value="GNTR FAMILY REGULATORY PROTEIN"/>
    <property type="match status" value="1"/>
</dbReference>
<keyword evidence="7" id="KW-1185">Reference proteome</keyword>
<evidence type="ECO:0000256" key="4">
    <source>
        <dbReference type="SAM" id="MobiDB-lite"/>
    </source>
</evidence>
<sequence>MTAPGSLRHRAYDSIRDRIVGVEWRPGQRLVERDLAAELEVSRIPLREALRMLAAEGLVLLVPGKGALVAPFTPDDVNHLFDVREALESLAARLAAARATPDTVTPLKTTLAEARSATKSGDLPRIAAANAAFHADIIELAGNPLLSIQMRPLAARTEWLFRLTASRDAAEQCSEHEALYTLIASGRGEEAAACAFAHVAAGRAPSVALAETWSTPDFDPELVAKGRRRRRQAPDSSTRSSATAS</sequence>
<dbReference type="PANTHER" id="PTHR43537">
    <property type="entry name" value="TRANSCRIPTIONAL REGULATOR, GNTR FAMILY"/>
    <property type="match status" value="1"/>
</dbReference>
<dbReference type="SMART" id="SM00895">
    <property type="entry name" value="FCD"/>
    <property type="match status" value="1"/>
</dbReference>
<dbReference type="InterPro" id="IPR036390">
    <property type="entry name" value="WH_DNA-bd_sf"/>
</dbReference>
<dbReference type="InterPro" id="IPR008920">
    <property type="entry name" value="TF_FadR/GntR_C"/>
</dbReference>
<dbReference type="Gene3D" id="1.20.120.530">
    <property type="entry name" value="GntR ligand-binding domain-like"/>
    <property type="match status" value="1"/>
</dbReference>
<accession>A0ABS1MEL1</accession>
<evidence type="ECO:0000259" key="5">
    <source>
        <dbReference type="PROSITE" id="PS50949"/>
    </source>
</evidence>
<dbReference type="InterPro" id="IPR036388">
    <property type="entry name" value="WH-like_DNA-bd_sf"/>
</dbReference>
<comment type="caution">
    <text evidence="6">The sequence shown here is derived from an EMBL/GenBank/DDBJ whole genome shotgun (WGS) entry which is preliminary data.</text>
</comment>
<dbReference type="InterPro" id="IPR000524">
    <property type="entry name" value="Tscrpt_reg_HTH_GntR"/>
</dbReference>
<dbReference type="SUPFAM" id="SSF48008">
    <property type="entry name" value="GntR ligand-binding domain-like"/>
    <property type="match status" value="1"/>
</dbReference>
<feature type="compositionally biased region" description="Polar residues" evidence="4">
    <location>
        <begin position="234"/>
        <end position="245"/>
    </location>
</feature>
<dbReference type="Gene3D" id="1.10.10.10">
    <property type="entry name" value="Winged helix-like DNA-binding domain superfamily/Winged helix DNA-binding domain"/>
    <property type="match status" value="1"/>
</dbReference>
<dbReference type="RefSeq" id="WP_201954976.1">
    <property type="nucleotide sequence ID" value="NZ_JAERRJ010000014.1"/>
</dbReference>
<evidence type="ECO:0000256" key="3">
    <source>
        <dbReference type="ARBA" id="ARBA00023163"/>
    </source>
</evidence>
<feature type="region of interest" description="Disordered" evidence="4">
    <location>
        <begin position="218"/>
        <end position="245"/>
    </location>
</feature>
<name>A0ABS1MEL1_9NOCA</name>
<dbReference type="InterPro" id="IPR011711">
    <property type="entry name" value="GntR_C"/>
</dbReference>
<dbReference type="SMART" id="SM00345">
    <property type="entry name" value="HTH_GNTR"/>
    <property type="match status" value="1"/>
</dbReference>
<dbReference type="SUPFAM" id="SSF46785">
    <property type="entry name" value="Winged helix' DNA-binding domain"/>
    <property type="match status" value="1"/>
</dbReference>
<dbReference type="Proteomes" id="UP000602198">
    <property type="component" value="Unassembled WGS sequence"/>
</dbReference>
<dbReference type="Pfam" id="PF00392">
    <property type="entry name" value="GntR"/>
    <property type="match status" value="1"/>
</dbReference>
<dbReference type="PROSITE" id="PS50949">
    <property type="entry name" value="HTH_GNTR"/>
    <property type="match status" value="1"/>
</dbReference>
<dbReference type="PRINTS" id="PR00035">
    <property type="entry name" value="HTHGNTR"/>
</dbReference>